<comment type="caution">
    <text evidence="1">The sequence shown here is derived from an EMBL/GenBank/DDBJ whole genome shotgun (WGS) entry which is preliminary data.</text>
</comment>
<dbReference type="Gene3D" id="1.20.5.340">
    <property type="match status" value="1"/>
</dbReference>
<proteinExistence type="predicted"/>
<name>A0A7D9JB65_PARCT</name>
<dbReference type="AlphaFoldDB" id="A0A7D9JB65"/>
<protein>
    <submittedName>
        <fullName evidence="1">Uncharacterized protein</fullName>
    </submittedName>
</protein>
<organism evidence="1 2">
    <name type="scientific">Paramuricea clavata</name>
    <name type="common">Red gorgonian</name>
    <name type="synonym">Violescent sea-whip</name>
    <dbReference type="NCBI Taxonomy" id="317549"/>
    <lineage>
        <taxon>Eukaryota</taxon>
        <taxon>Metazoa</taxon>
        <taxon>Cnidaria</taxon>
        <taxon>Anthozoa</taxon>
        <taxon>Octocorallia</taxon>
        <taxon>Malacalcyonacea</taxon>
        <taxon>Plexauridae</taxon>
        <taxon>Paramuricea</taxon>
    </lineage>
</organism>
<dbReference type="SUPFAM" id="SSF57997">
    <property type="entry name" value="Tropomyosin"/>
    <property type="match status" value="1"/>
</dbReference>
<evidence type="ECO:0000313" key="1">
    <source>
        <dbReference type="EMBL" id="CAB4025943.1"/>
    </source>
</evidence>
<reference evidence="1" key="1">
    <citation type="submission" date="2020-04" db="EMBL/GenBank/DDBJ databases">
        <authorList>
            <person name="Alioto T."/>
            <person name="Alioto T."/>
            <person name="Gomez Garrido J."/>
        </authorList>
    </citation>
    <scope>NUCLEOTIDE SEQUENCE</scope>
    <source>
        <strain evidence="1">A484AB</strain>
    </source>
</reference>
<keyword evidence="2" id="KW-1185">Reference proteome</keyword>
<gene>
    <name evidence="1" type="ORF">PACLA_8A008832</name>
</gene>
<dbReference type="EMBL" id="CACRXK020013912">
    <property type="protein sequence ID" value="CAB4025943.1"/>
    <property type="molecule type" value="Genomic_DNA"/>
</dbReference>
<dbReference type="Proteomes" id="UP001152795">
    <property type="component" value="Unassembled WGS sequence"/>
</dbReference>
<sequence length="164" mass="19023">MDLPCLAKKVHERIMTHIKKTENIEQLNVAGHAIPEVQDLKDDLIGIKEMAEKMIEGINESAELNLEEIRKLERKVSNSEQKIRSLEEKIRILKEDEEDDQKRVARLEGKVFGTDGQIAHLNKKVERHEIKLKEIESVLHTGQIEEMKEYSLNYSSPENSLRTQ</sequence>
<accession>A0A7D9JB65</accession>
<evidence type="ECO:0000313" key="2">
    <source>
        <dbReference type="Proteomes" id="UP001152795"/>
    </source>
</evidence>
<dbReference type="OrthoDB" id="10471066at2759"/>